<reference evidence="1" key="2">
    <citation type="submission" date="2016-06" db="EMBL/GenBank/DDBJ databases">
        <title>The genome of a short-lived fish provides insights into sex chromosome evolution and the genetic control of aging.</title>
        <authorList>
            <person name="Reichwald K."/>
            <person name="Felder M."/>
            <person name="Petzold A."/>
            <person name="Koch P."/>
            <person name="Groth M."/>
            <person name="Platzer M."/>
        </authorList>
    </citation>
    <scope>NUCLEOTIDE SEQUENCE</scope>
    <source>
        <tissue evidence="1">Brain</tissue>
    </source>
</reference>
<organism evidence="1">
    <name type="scientific">Nothobranchius rachovii</name>
    <name type="common">bluefin notho</name>
    <dbReference type="NCBI Taxonomy" id="451742"/>
    <lineage>
        <taxon>Eukaryota</taxon>
        <taxon>Metazoa</taxon>
        <taxon>Chordata</taxon>
        <taxon>Craniata</taxon>
        <taxon>Vertebrata</taxon>
        <taxon>Euteleostomi</taxon>
        <taxon>Actinopterygii</taxon>
        <taxon>Neopterygii</taxon>
        <taxon>Teleostei</taxon>
        <taxon>Neoteleostei</taxon>
        <taxon>Acanthomorphata</taxon>
        <taxon>Ovalentaria</taxon>
        <taxon>Atherinomorphae</taxon>
        <taxon>Cyprinodontiformes</taxon>
        <taxon>Nothobranchiidae</taxon>
        <taxon>Nothobranchius</taxon>
    </lineage>
</organism>
<dbReference type="AlphaFoldDB" id="A0A1A8PU45"/>
<reference evidence="1" key="1">
    <citation type="submission" date="2016-05" db="EMBL/GenBank/DDBJ databases">
        <authorList>
            <person name="Lavstsen T."/>
            <person name="Jespersen J.S."/>
        </authorList>
    </citation>
    <scope>NUCLEOTIDE SEQUENCE</scope>
    <source>
        <tissue evidence="1">Brain</tissue>
    </source>
</reference>
<dbReference type="EMBL" id="HAEI01003480">
    <property type="protein sequence ID" value="SBR84763.1"/>
    <property type="molecule type" value="Transcribed_RNA"/>
</dbReference>
<feature type="non-terminal residue" evidence="1">
    <location>
        <position position="1"/>
    </location>
</feature>
<sequence length="39" mass="4176">EYPCSCCVITHSKFGLAVTSFVGNIKVLMCLGAPFQTPI</sequence>
<proteinExistence type="predicted"/>
<gene>
    <name evidence="1" type="primary">Nfu_g_1_000532</name>
</gene>
<protein>
    <submittedName>
        <fullName evidence="1">Uncharacterized protein</fullName>
    </submittedName>
</protein>
<accession>A0A1A8PU45</accession>
<evidence type="ECO:0000313" key="1">
    <source>
        <dbReference type="EMBL" id="SBR84763.1"/>
    </source>
</evidence>
<name>A0A1A8PU45_9TELE</name>